<protein>
    <submittedName>
        <fullName evidence="9">Uncharacterized protein</fullName>
    </submittedName>
</protein>
<dbReference type="InterPro" id="IPR013657">
    <property type="entry name" value="SCL35B1-4/HUT1"/>
</dbReference>
<accession>A0ABR0CRV1</accession>
<dbReference type="PANTHER" id="PTHR10778:SF10">
    <property type="entry name" value="SOLUTE CARRIER FAMILY 35 MEMBER B1"/>
    <property type="match status" value="1"/>
</dbReference>
<evidence type="ECO:0000256" key="5">
    <source>
        <dbReference type="ARBA" id="ARBA00022692"/>
    </source>
</evidence>
<evidence type="ECO:0000256" key="6">
    <source>
        <dbReference type="ARBA" id="ARBA00022824"/>
    </source>
</evidence>
<sequence length="101" mass="11207">MSLVGQCELLSSEILIFFIQTSSKTISKLTHTNAPLGYSLCFLNLAFDGFTNATQDSNYIQVPKTSARNIMLGMNLWGTIYNMILCSAGQVPWDMKQFNSA</sequence>
<keyword evidence="8" id="KW-0472">Membrane</keyword>
<evidence type="ECO:0000313" key="9">
    <source>
        <dbReference type="EMBL" id="KAK4479782.1"/>
    </source>
</evidence>
<dbReference type="Pfam" id="PF08449">
    <property type="entry name" value="UAA"/>
    <property type="match status" value="1"/>
</dbReference>
<dbReference type="Proteomes" id="UP001291926">
    <property type="component" value="Unassembled WGS sequence"/>
</dbReference>
<keyword evidence="6" id="KW-0256">Endoplasmic reticulum</keyword>
<comment type="similarity">
    <text evidence="2">Belongs to the nucleotide-sugar transporter family. UDP-galactose:UMP antiporter (TC 2.A.7.11) subfamily.</text>
</comment>
<keyword evidence="10" id="KW-1185">Reference proteome</keyword>
<reference evidence="9 10" key="1">
    <citation type="journal article" date="2023" name="bioRxiv">
        <title>Genome report: Whole genome sequence and annotation of Penstemon davidsonii.</title>
        <authorList>
            <person name="Ostevik K.L."/>
            <person name="Alabady M."/>
            <person name="Zhang M."/>
            <person name="Rausher M.D."/>
        </authorList>
    </citation>
    <scope>NUCLEOTIDE SEQUENCE [LARGE SCALE GENOMIC DNA]</scope>
    <source>
        <strain evidence="9">DNT005</strain>
        <tissue evidence="9">Whole leaf</tissue>
    </source>
</reference>
<evidence type="ECO:0000256" key="2">
    <source>
        <dbReference type="ARBA" id="ARBA00008349"/>
    </source>
</evidence>
<proteinExistence type="inferred from homology"/>
<keyword evidence="7" id="KW-1133">Transmembrane helix</keyword>
<keyword evidence="5" id="KW-0812">Transmembrane</keyword>
<dbReference type="EMBL" id="JAYDYQ010002687">
    <property type="protein sequence ID" value="KAK4479782.1"/>
    <property type="molecule type" value="Genomic_DNA"/>
</dbReference>
<name>A0ABR0CRV1_9LAMI</name>
<keyword evidence="4" id="KW-0050">Antiport</keyword>
<evidence type="ECO:0000256" key="4">
    <source>
        <dbReference type="ARBA" id="ARBA00022449"/>
    </source>
</evidence>
<evidence type="ECO:0000256" key="8">
    <source>
        <dbReference type="ARBA" id="ARBA00023136"/>
    </source>
</evidence>
<evidence type="ECO:0000256" key="3">
    <source>
        <dbReference type="ARBA" id="ARBA00022448"/>
    </source>
</evidence>
<gene>
    <name evidence="9" type="ORF">RD792_015317</name>
</gene>
<comment type="subcellular location">
    <subcellularLocation>
        <location evidence="1">Endoplasmic reticulum membrane</location>
        <topology evidence="1">Multi-pass membrane protein</topology>
    </subcellularLocation>
</comment>
<comment type="caution">
    <text evidence="9">The sequence shown here is derived from an EMBL/GenBank/DDBJ whole genome shotgun (WGS) entry which is preliminary data.</text>
</comment>
<dbReference type="PANTHER" id="PTHR10778">
    <property type="entry name" value="SOLUTE CARRIER FAMILY 35 MEMBER B"/>
    <property type="match status" value="1"/>
</dbReference>
<evidence type="ECO:0000256" key="7">
    <source>
        <dbReference type="ARBA" id="ARBA00022989"/>
    </source>
</evidence>
<evidence type="ECO:0000313" key="10">
    <source>
        <dbReference type="Proteomes" id="UP001291926"/>
    </source>
</evidence>
<organism evidence="9 10">
    <name type="scientific">Penstemon davidsonii</name>
    <dbReference type="NCBI Taxonomy" id="160366"/>
    <lineage>
        <taxon>Eukaryota</taxon>
        <taxon>Viridiplantae</taxon>
        <taxon>Streptophyta</taxon>
        <taxon>Embryophyta</taxon>
        <taxon>Tracheophyta</taxon>
        <taxon>Spermatophyta</taxon>
        <taxon>Magnoliopsida</taxon>
        <taxon>eudicotyledons</taxon>
        <taxon>Gunneridae</taxon>
        <taxon>Pentapetalae</taxon>
        <taxon>asterids</taxon>
        <taxon>lamiids</taxon>
        <taxon>Lamiales</taxon>
        <taxon>Plantaginaceae</taxon>
        <taxon>Cheloneae</taxon>
        <taxon>Penstemon</taxon>
    </lineage>
</organism>
<evidence type="ECO:0000256" key="1">
    <source>
        <dbReference type="ARBA" id="ARBA00004477"/>
    </source>
</evidence>
<keyword evidence="3" id="KW-0813">Transport</keyword>